<gene>
    <name evidence="1" type="ORF">BCV72DRAFT_210363</name>
</gene>
<sequence length="117" mass="13834">MNFKDLQYSIGKFKTDVQSQIAKSNPMQKQDTKSLSMWIFHERNDLASMRTLSYQRAETNRAIQQWVKDEIAENNCEDIEVKHDIVGNKLVQLLEKQVELEQEYAGKQDTHRRTVFK</sequence>
<proteinExistence type="predicted"/>
<dbReference type="AlphaFoldDB" id="A0A1X0QYU4"/>
<dbReference type="OrthoDB" id="5599269at2759"/>
<evidence type="ECO:0000313" key="1">
    <source>
        <dbReference type="EMBL" id="ORE04919.1"/>
    </source>
</evidence>
<dbReference type="VEuPathDB" id="FungiDB:BCV72DRAFT_210363"/>
<accession>A0A1X0QYU4</accession>
<dbReference type="InterPro" id="IPR027267">
    <property type="entry name" value="AH/BAR_dom_sf"/>
</dbReference>
<dbReference type="Proteomes" id="UP000242414">
    <property type="component" value="Unassembled WGS sequence"/>
</dbReference>
<protein>
    <submittedName>
        <fullName evidence="1">Uncharacterized protein</fullName>
    </submittedName>
</protein>
<dbReference type="Gene3D" id="1.20.1270.60">
    <property type="entry name" value="Arfaptin homology (AH) domain/BAR domain"/>
    <property type="match status" value="1"/>
</dbReference>
<name>A0A1X0QYU4_RHIZD</name>
<dbReference type="EMBL" id="KV921958">
    <property type="protein sequence ID" value="ORE04919.1"/>
    <property type="molecule type" value="Genomic_DNA"/>
</dbReference>
<reference evidence="1" key="1">
    <citation type="journal article" date="2016" name="Proc. Natl. Acad. Sci. U.S.A.">
        <title>Lipid metabolic changes in an early divergent fungus govern the establishment of a mutualistic symbiosis with endobacteria.</title>
        <authorList>
            <person name="Lastovetsky O.A."/>
            <person name="Gaspar M.L."/>
            <person name="Mondo S.J."/>
            <person name="LaButti K.M."/>
            <person name="Sandor L."/>
            <person name="Grigoriev I.V."/>
            <person name="Henry S.A."/>
            <person name="Pawlowska T.E."/>
        </authorList>
    </citation>
    <scope>NUCLEOTIDE SEQUENCE [LARGE SCALE GENOMIC DNA]</scope>
    <source>
        <strain evidence="1">ATCC 52814</strain>
    </source>
</reference>
<organism evidence="1">
    <name type="scientific">Rhizopus microsporus var. microsporus</name>
    <dbReference type="NCBI Taxonomy" id="86635"/>
    <lineage>
        <taxon>Eukaryota</taxon>
        <taxon>Fungi</taxon>
        <taxon>Fungi incertae sedis</taxon>
        <taxon>Mucoromycota</taxon>
        <taxon>Mucoromycotina</taxon>
        <taxon>Mucoromycetes</taxon>
        <taxon>Mucorales</taxon>
        <taxon>Mucorineae</taxon>
        <taxon>Rhizopodaceae</taxon>
        <taxon>Rhizopus</taxon>
    </lineage>
</organism>